<proteinExistence type="inferred from homology"/>
<dbReference type="OrthoDB" id="9800801at2"/>
<keyword evidence="1" id="KW-0489">Methyltransferase</keyword>
<dbReference type="EMBL" id="CP021434">
    <property type="protein sequence ID" value="ARU63088.1"/>
    <property type="molecule type" value="Genomic_DNA"/>
</dbReference>
<dbReference type="GO" id="GO:0030488">
    <property type="term" value="P:tRNA methylation"/>
    <property type="evidence" value="ECO:0007669"/>
    <property type="project" value="TreeGrafter"/>
</dbReference>
<dbReference type="GO" id="GO:0009307">
    <property type="term" value="P:DNA restriction-modification system"/>
    <property type="evidence" value="ECO:0007669"/>
    <property type="project" value="UniProtKB-KW"/>
</dbReference>
<dbReference type="REBASE" id="203415">
    <property type="entry name" value="M.Tsp23208ORF20485P"/>
</dbReference>
<dbReference type="Proteomes" id="UP000195437">
    <property type="component" value="Chromosome"/>
</dbReference>
<name>A0A1Y0IR67_9BACL</name>
<dbReference type="RefSeq" id="WP_087458435.1">
    <property type="nucleotide sequence ID" value="NZ_CP021434.1"/>
</dbReference>
<keyword evidence="3" id="KW-0680">Restriction system</keyword>
<reference evidence="7" key="1">
    <citation type="submission" date="2017-05" db="EMBL/GenBank/DDBJ databases">
        <authorList>
            <person name="Sung H."/>
        </authorList>
    </citation>
    <scope>NUCLEOTIDE SEQUENCE [LARGE SCALE GENOMIC DNA]</scope>
    <source>
        <strain evidence="7">AR23208</strain>
    </source>
</reference>
<feature type="domain" description="DNA methylase N-4/N-6" evidence="5">
    <location>
        <begin position="132"/>
        <end position="247"/>
    </location>
</feature>
<evidence type="ECO:0000313" key="6">
    <source>
        <dbReference type="EMBL" id="ARU63088.1"/>
    </source>
</evidence>
<dbReference type="Gene3D" id="3.40.50.150">
    <property type="entry name" value="Vaccinia Virus protein VP39"/>
    <property type="match status" value="2"/>
</dbReference>
<dbReference type="SUPFAM" id="SSF53335">
    <property type="entry name" value="S-adenosyl-L-methionine-dependent methyltransferases"/>
    <property type="match status" value="1"/>
</dbReference>
<evidence type="ECO:0000313" key="7">
    <source>
        <dbReference type="Proteomes" id="UP000195437"/>
    </source>
</evidence>
<dbReference type="PRINTS" id="PR00508">
    <property type="entry name" value="S21N4MTFRASE"/>
</dbReference>
<sequence length="252" mass="28047">MATPAILNQSPIRSHEVFHGAQLDLLHPDWNSPQPGREEAGAFALSFSPALVQYLINMYSRPGDTVLDAFAGSGCTILESLMMGREAVGVDCNQHMLDAALRRLDVFAGNVSPTLLCGDARKLSQFIAEESVDLVVTQPPYGSTYRFSSSNPTDLSLLSSRDFLLAIEQVVSELYTVLKPGGTCALLIGDIKERGRMMPLGFQFIHRFLSRGFSVKDIYDSRTPVYKLPVPLHNHEYLFIFQKKQKAPKHFR</sequence>
<keyword evidence="7" id="KW-1185">Reference proteome</keyword>
<feature type="domain" description="DNA methylase N-4/N-6" evidence="5">
    <location>
        <begin position="34"/>
        <end position="100"/>
    </location>
</feature>
<dbReference type="Pfam" id="PF01555">
    <property type="entry name" value="N6_N4_Mtase"/>
    <property type="match status" value="2"/>
</dbReference>
<evidence type="ECO:0000256" key="4">
    <source>
        <dbReference type="RuleBase" id="RU362026"/>
    </source>
</evidence>
<protein>
    <recommendedName>
        <fullName evidence="4">Methyltransferase</fullName>
        <ecNumber evidence="4">2.1.1.-</ecNumber>
    </recommendedName>
</protein>
<dbReference type="InterPro" id="IPR029063">
    <property type="entry name" value="SAM-dependent_MTases_sf"/>
</dbReference>
<evidence type="ECO:0000256" key="1">
    <source>
        <dbReference type="ARBA" id="ARBA00022603"/>
    </source>
</evidence>
<accession>A0A1Y0IR67</accession>
<organism evidence="6 7">
    <name type="scientific">Tumebacillus avium</name>
    <dbReference type="NCBI Taxonomy" id="1903704"/>
    <lineage>
        <taxon>Bacteria</taxon>
        <taxon>Bacillati</taxon>
        <taxon>Bacillota</taxon>
        <taxon>Bacilli</taxon>
        <taxon>Bacillales</taxon>
        <taxon>Alicyclobacillaceae</taxon>
        <taxon>Tumebacillus</taxon>
    </lineage>
</organism>
<dbReference type="KEGG" id="tum:CBW65_20485"/>
<dbReference type="PANTHER" id="PTHR14911">
    <property type="entry name" value="THUMP DOMAIN-CONTAINING"/>
    <property type="match status" value="1"/>
</dbReference>
<evidence type="ECO:0000259" key="5">
    <source>
        <dbReference type="Pfam" id="PF01555"/>
    </source>
</evidence>
<dbReference type="GO" id="GO:0003677">
    <property type="term" value="F:DNA binding"/>
    <property type="evidence" value="ECO:0007669"/>
    <property type="project" value="InterPro"/>
</dbReference>
<dbReference type="EC" id="2.1.1.-" evidence="4"/>
<dbReference type="PANTHER" id="PTHR14911:SF13">
    <property type="entry name" value="TRNA (GUANINE(6)-N2)-METHYLTRANSFERASE THUMP3"/>
    <property type="match status" value="1"/>
</dbReference>
<dbReference type="AlphaFoldDB" id="A0A1Y0IR67"/>
<dbReference type="InterPro" id="IPR001091">
    <property type="entry name" value="RM_Methyltransferase"/>
</dbReference>
<comment type="similarity">
    <text evidence="4">Belongs to the N(4)/N(6)-methyltransferase family.</text>
</comment>
<dbReference type="InterPro" id="IPR002941">
    <property type="entry name" value="DNA_methylase_N4/N6"/>
</dbReference>
<gene>
    <name evidence="6" type="ORF">CBW65_20485</name>
</gene>
<keyword evidence="2" id="KW-0808">Transferase</keyword>
<dbReference type="GO" id="GO:0008170">
    <property type="term" value="F:N-methyltransferase activity"/>
    <property type="evidence" value="ECO:0007669"/>
    <property type="project" value="InterPro"/>
</dbReference>
<evidence type="ECO:0000256" key="3">
    <source>
        <dbReference type="ARBA" id="ARBA00022747"/>
    </source>
</evidence>
<dbReference type="GO" id="GO:0016423">
    <property type="term" value="F:tRNA (guanine) methyltransferase activity"/>
    <property type="evidence" value="ECO:0007669"/>
    <property type="project" value="TreeGrafter"/>
</dbReference>
<evidence type="ECO:0000256" key="2">
    <source>
        <dbReference type="ARBA" id="ARBA00022679"/>
    </source>
</evidence>
<dbReference type="CDD" id="cd02440">
    <property type="entry name" value="AdoMet_MTases"/>
    <property type="match status" value="1"/>
</dbReference>